<dbReference type="EMBL" id="ML178844">
    <property type="protein sequence ID" value="TFK97798.1"/>
    <property type="molecule type" value="Genomic_DNA"/>
</dbReference>
<sequence>MIDYSQIKTYVHGMPAQPINQHTPIDIVAQEDGVLHLLHALPHLTTRSALYDWPKSRDEWINSNHIKSRCVGASGGVLDVGSAVTIFDCNGTVSQKWAWWDGFTLRHSRHHQKTTLHERSRH</sequence>
<evidence type="ECO:0008006" key="3">
    <source>
        <dbReference type="Google" id="ProtNLM"/>
    </source>
</evidence>
<accession>A0A5C3QC97</accession>
<dbReference type="SUPFAM" id="SSF50370">
    <property type="entry name" value="Ricin B-like lectins"/>
    <property type="match status" value="1"/>
</dbReference>
<dbReference type="Gene3D" id="2.80.10.50">
    <property type="match status" value="1"/>
</dbReference>
<dbReference type="AlphaFoldDB" id="A0A5C3QC97"/>
<dbReference type="InterPro" id="IPR035992">
    <property type="entry name" value="Ricin_B-like_lectins"/>
</dbReference>
<dbReference type="Proteomes" id="UP000305067">
    <property type="component" value="Unassembled WGS sequence"/>
</dbReference>
<keyword evidence="2" id="KW-1185">Reference proteome</keyword>
<name>A0A5C3QC97_9AGAR</name>
<organism evidence="1 2">
    <name type="scientific">Pterulicium gracile</name>
    <dbReference type="NCBI Taxonomy" id="1884261"/>
    <lineage>
        <taxon>Eukaryota</taxon>
        <taxon>Fungi</taxon>
        <taxon>Dikarya</taxon>
        <taxon>Basidiomycota</taxon>
        <taxon>Agaricomycotina</taxon>
        <taxon>Agaricomycetes</taxon>
        <taxon>Agaricomycetidae</taxon>
        <taxon>Agaricales</taxon>
        <taxon>Pleurotineae</taxon>
        <taxon>Pterulaceae</taxon>
        <taxon>Pterulicium</taxon>
    </lineage>
</organism>
<proteinExistence type="predicted"/>
<protein>
    <recommendedName>
        <fullName evidence="3">Ricin B lectin domain-containing protein</fullName>
    </recommendedName>
</protein>
<dbReference type="OrthoDB" id="6770063at2759"/>
<gene>
    <name evidence="1" type="ORF">BDV98DRAFT_573810</name>
</gene>
<evidence type="ECO:0000313" key="2">
    <source>
        <dbReference type="Proteomes" id="UP000305067"/>
    </source>
</evidence>
<reference evidence="1 2" key="1">
    <citation type="journal article" date="2019" name="Nat. Ecol. Evol.">
        <title>Megaphylogeny resolves global patterns of mushroom evolution.</title>
        <authorList>
            <person name="Varga T."/>
            <person name="Krizsan K."/>
            <person name="Foldi C."/>
            <person name="Dima B."/>
            <person name="Sanchez-Garcia M."/>
            <person name="Sanchez-Ramirez S."/>
            <person name="Szollosi G.J."/>
            <person name="Szarkandi J.G."/>
            <person name="Papp V."/>
            <person name="Albert L."/>
            <person name="Andreopoulos W."/>
            <person name="Angelini C."/>
            <person name="Antonin V."/>
            <person name="Barry K.W."/>
            <person name="Bougher N.L."/>
            <person name="Buchanan P."/>
            <person name="Buyck B."/>
            <person name="Bense V."/>
            <person name="Catcheside P."/>
            <person name="Chovatia M."/>
            <person name="Cooper J."/>
            <person name="Damon W."/>
            <person name="Desjardin D."/>
            <person name="Finy P."/>
            <person name="Geml J."/>
            <person name="Haridas S."/>
            <person name="Hughes K."/>
            <person name="Justo A."/>
            <person name="Karasinski D."/>
            <person name="Kautmanova I."/>
            <person name="Kiss B."/>
            <person name="Kocsube S."/>
            <person name="Kotiranta H."/>
            <person name="LaButti K.M."/>
            <person name="Lechner B.E."/>
            <person name="Liimatainen K."/>
            <person name="Lipzen A."/>
            <person name="Lukacs Z."/>
            <person name="Mihaltcheva S."/>
            <person name="Morgado L.N."/>
            <person name="Niskanen T."/>
            <person name="Noordeloos M.E."/>
            <person name="Ohm R.A."/>
            <person name="Ortiz-Santana B."/>
            <person name="Ovrebo C."/>
            <person name="Racz N."/>
            <person name="Riley R."/>
            <person name="Savchenko A."/>
            <person name="Shiryaev A."/>
            <person name="Soop K."/>
            <person name="Spirin V."/>
            <person name="Szebenyi C."/>
            <person name="Tomsovsky M."/>
            <person name="Tulloss R.E."/>
            <person name="Uehling J."/>
            <person name="Grigoriev I.V."/>
            <person name="Vagvolgyi C."/>
            <person name="Papp T."/>
            <person name="Martin F.M."/>
            <person name="Miettinen O."/>
            <person name="Hibbett D.S."/>
            <person name="Nagy L.G."/>
        </authorList>
    </citation>
    <scope>NUCLEOTIDE SEQUENCE [LARGE SCALE GENOMIC DNA]</scope>
    <source>
        <strain evidence="1 2">CBS 309.79</strain>
    </source>
</reference>
<evidence type="ECO:0000313" key="1">
    <source>
        <dbReference type="EMBL" id="TFK97798.1"/>
    </source>
</evidence>